<keyword evidence="8" id="KW-1185">Reference proteome</keyword>
<dbReference type="InterPro" id="IPR027094">
    <property type="entry name" value="Mitofusin_fam"/>
</dbReference>
<keyword evidence="4" id="KW-0342">GTP-binding</keyword>
<dbReference type="GO" id="GO:0016020">
    <property type="term" value="C:membrane"/>
    <property type="evidence" value="ECO:0007669"/>
    <property type="project" value="UniProtKB-SubCell"/>
</dbReference>
<proteinExistence type="predicted"/>
<feature type="transmembrane region" description="Helical" evidence="6">
    <location>
        <begin position="385"/>
        <end position="404"/>
    </location>
</feature>
<dbReference type="STRING" id="329046.A0A1Y2CUU6"/>
<dbReference type="AlphaFoldDB" id="A0A1Y2CUU6"/>
<comment type="caution">
    <text evidence="7">The sequence shown here is derived from an EMBL/GenBank/DDBJ whole genome shotgun (WGS) entry which is preliminary data.</text>
</comment>
<sequence length="447" mass="49307">MTSERVDEEAAVDTDNRKEAGVVSIHQKDLDIVTEDMDGLGLVELAKIYGVTGVTVPKRKIWILLLGNHSAGKSSFINWYVDHPVQKTSVAIETTSFTLITAGKKRETFGGPATCQLFPILKSISELKGVLPSLATEIVPSNSRNFDLITFIDSPGLVDGGVKYPFDPETVLIQMANEADLVFSFFDPIGQALCARTMNVVEAVCENQGFKIHFYLSKADTIPDESDRQKVLIQIAQSLTHRIQDRQFSLDIPPIYIPRPDNSDVNVRNHLNGVLATIDSTIAQGVQKSLGALKKDAANIAKAIRAKLAADDATRKFNKRDIGRGFLLLATATTPFIVLISVGVYRILNSLAESNGPEVLGPGGLVVTQILEVLDALVQDLAWKSIGYVFAASIFAFTLWWFFIKKRKTLSVSERAEMQKHLAVVHNLLPTRHEELYEEYFAAHVTK</sequence>
<evidence type="ECO:0000256" key="1">
    <source>
        <dbReference type="ARBA" id="ARBA00004370"/>
    </source>
</evidence>
<evidence type="ECO:0000256" key="5">
    <source>
        <dbReference type="ARBA" id="ARBA00023136"/>
    </source>
</evidence>
<dbReference type="GO" id="GO:0003924">
    <property type="term" value="F:GTPase activity"/>
    <property type="evidence" value="ECO:0007669"/>
    <property type="project" value="InterPro"/>
</dbReference>
<dbReference type="SUPFAM" id="SSF52540">
    <property type="entry name" value="P-loop containing nucleoside triphosphate hydrolases"/>
    <property type="match status" value="1"/>
</dbReference>
<evidence type="ECO:0000256" key="6">
    <source>
        <dbReference type="SAM" id="Phobius"/>
    </source>
</evidence>
<keyword evidence="3" id="KW-0378">Hydrolase</keyword>
<dbReference type="Proteomes" id="UP000193642">
    <property type="component" value="Unassembled WGS sequence"/>
</dbReference>
<dbReference type="InterPro" id="IPR027417">
    <property type="entry name" value="P-loop_NTPase"/>
</dbReference>
<dbReference type="OrthoDB" id="1716625at2759"/>
<dbReference type="PANTHER" id="PTHR10465:SF4">
    <property type="entry name" value="DYNAMIN N-TERMINAL DOMAIN-CONTAINING PROTEIN"/>
    <property type="match status" value="1"/>
</dbReference>
<dbReference type="Gene3D" id="3.40.50.300">
    <property type="entry name" value="P-loop containing nucleotide triphosphate hydrolases"/>
    <property type="match status" value="1"/>
</dbReference>
<gene>
    <name evidence="7" type="ORF">BCR33DRAFT_780721</name>
</gene>
<evidence type="ECO:0000313" key="8">
    <source>
        <dbReference type="Proteomes" id="UP000193642"/>
    </source>
</evidence>
<keyword evidence="2" id="KW-0547">Nucleotide-binding</keyword>
<accession>A0A1Y2CUU6</accession>
<dbReference type="GO" id="GO:0005525">
    <property type="term" value="F:GTP binding"/>
    <property type="evidence" value="ECO:0007669"/>
    <property type="project" value="UniProtKB-KW"/>
</dbReference>
<evidence type="ECO:0000256" key="3">
    <source>
        <dbReference type="ARBA" id="ARBA00022801"/>
    </source>
</evidence>
<reference evidence="7 8" key="1">
    <citation type="submission" date="2016-07" db="EMBL/GenBank/DDBJ databases">
        <title>Pervasive Adenine N6-methylation of Active Genes in Fungi.</title>
        <authorList>
            <consortium name="DOE Joint Genome Institute"/>
            <person name="Mondo S.J."/>
            <person name="Dannebaum R.O."/>
            <person name="Kuo R.C."/>
            <person name="Labutti K."/>
            <person name="Haridas S."/>
            <person name="Kuo A."/>
            <person name="Salamov A."/>
            <person name="Ahrendt S.R."/>
            <person name="Lipzen A."/>
            <person name="Sullivan W."/>
            <person name="Andreopoulos W.B."/>
            <person name="Clum A."/>
            <person name="Lindquist E."/>
            <person name="Daum C."/>
            <person name="Ramamoorthy G.K."/>
            <person name="Gryganskyi A."/>
            <person name="Culley D."/>
            <person name="Magnuson J.K."/>
            <person name="James T.Y."/>
            <person name="O'Malley M.A."/>
            <person name="Stajich J.E."/>
            <person name="Spatafora J.W."/>
            <person name="Visel A."/>
            <person name="Grigoriev I.V."/>
        </authorList>
    </citation>
    <scope>NUCLEOTIDE SEQUENCE [LARGE SCALE GENOMIC DNA]</scope>
    <source>
        <strain evidence="7 8">JEL800</strain>
    </source>
</reference>
<keyword evidence="6" id="KW-0812">Transmembrane</keyword>
<organism evidence="7 8">
    <name type="scientific">Rhizoclosmatium globosum</name>
    <dbReference type="NCBI Taxonomy" id="329046"/>
    <lineage>
        <taxon>Eukaryota</taxon>
        <taxon>Fungi</taxon>
        <taxon>Fungi incertae sedis</taxon>
        <taxon>Chytridiomycota</taxon>
        <taxon>Chytridiomycota incertae sedis</taxon>
        <taxon>Chytridiomycetes</taxon>
        <taxon>Chytridiales</taxon>
        <taxon>Chytriomycetaceae</taxon>
        <taxon>Rhizoclosmatium</taxon>
    </lineage>
</organism>
<evidence type="ECO:0008006" key="9">
    <source>
        <dbReference type="Google" id="ProtNLM"/>
    </source>
</evidence>
<evidence type="ECO:0000256" key="2">
    <source>
        <dbReference type="ARBA" id="ARBA00022741"/>
    </source>
</evidence>
<comment type="subcellular location">
    <subcellularLocation>
        <location evidence="1">Membrane</location>
    </subcellularLocation>
</comment>
<protein>
    <recommendedName>
        <fullName evidence="9">G domain-containing protein</fullName>
    </recommendedName>
</protein>
<feature type="transmembrane region" description="Helical" evidence="6">
    <location>
        <begin position="325"/>
        <end position="348"/>
    </location>
</feature>
<keyword evidence="5 6" id="KW-0472">Membrane</keyword>
<evidence type="ECO:0000313" key="7">
    <source>
        <dbReference type="EMBL" id="ORY50811.1"/>
    </source>
</evidence>
<dbReference type="GO" id="GO:0007005">
    <property type="term" value="P:mitochondrion organization"/>
    <property type="evidence" value="ECO:0007669"/>
    <property type="project" value="UniProtKB-ARBA"/>
</dbReference>
<keyword evidence="6" id="KW-1133">Transmembrane helix</keyword>
<name>A0A1Y2CUU6_9FUNG</name>
<dbReference type="PANTHER" id="PTHR10465">
    <property type="entry name" value="TRANSMEMBRANE GTPASE FZO1"/>
    <property type="match status" value="1"/>
</dbReference>
<evidence type="ECO:0000256" key="4">
    <source>
        <dbReference type="ARBA" id="ARBA00023134"/>
    </source>
</evidence>
<dbReference type="EMBL" id="MCGO01000006">
    <property type="protein sequence ID" value="ORY50811.1"/>
    <property type="molecule type" value="Genomic_DNA"/>
</dbReference>